<dbReference type="GO" id="GO:0016301">
    <property type="term" value="F:kinase activity"/>
    <property type="evidence" value="ECO:0007669"/>
    <property type="project" value="UniProtKB-KW"/>
</dbReference>
<keyword evidence="1" id="KW-1133">Transmembrane helix</keyword>
<accession>A0A2P2PTA1</accession>
<keyword evidence="1" id="KW-0472">Membrane</keyword>
<protein>
    <submittedName>
        <fullName evidence="2">Uridine kinase</fullName>
    </submittedName>
</protein>
<keyword evidence="1" id="KW-0812">Transmembrane</keyword>
<reference evidence="2" key="1">
    <citation type="submission" date="2018-02" db="EMBL/GenBank/DDBJ databases">
        <title>Rhizophora mucronata_Transcriptome.</title>
        <authorList>
            <person name="Meera S.P."/>
            <person name="Sreeshan A."/>
            <person name="Augustine A."/>
        </authorList>
    </citation>
    <scope>NUCLEOTIDE SEQUENCE</scope>
    <source>
        <tissue evidence="2">Leaf</tissue>
    </source>
</reference>
<keyword evidence="2" id="KW-0808">Transferase</keyword>
<keyword evidence="2" id="KW-0418">Kinase</keyword>
<sequence>MDTREFLASSFVYRLPMYLRILVFLLMYGEKVLL</sequence>
<evidence type="ECO:0000256" key="1">
    <source>
        <dbReference type="SAM" id="Phobius"/>
    </source>
</evidence>
<dbReference type="EMBL" id="GGEC01077429">
    <property type="protein sequence ID" value="MBX57913.1"/>
    <property type="molecule type" value="Transcribed_RNA"/>
</dbReference>
<feature type="transmembrane region" description="Helical" evidence="1">
    <location>
        <begin position="6"/>
        <end position="28"/>
    </location>
</feature>
<name>A0A2P2PTA1_RHIMU</name>
<evidence type="ECO:0000313" key="2">
    <source>
        <dbReference type="EMBL" id="MBX57913.1"/>
    </source>
</evidence>
<organism evidence="2">
    <name type="scientific">Rhizophora mucronata</name>
    <name type="common">Asiatic mangrove</name>
    <dbReference type="NCBI Taxonomy" id="61149"/>
    <lineage>
        <taxon>Eukaryota</taxon>
        <taxon>Viridiplantae</taxon>
        <taxon>Streptophyta</taxon>
        <taxon>Embryophyta</taxon>
        <taxon>Tracheophyta</taxon>
        <taxon>Spermatophyta</taxon>
        <taxon>Magnoliopsida</taxon>
        <taxon>eudicotyledons</taxon>
        <taxon>Gunneridae</taxon>
        <taxon>Pentapetalae</taxon>
        <taxon>rosids</taxon>
        <taxon>fabids</taxon>
        <taxon>Malpighiales</taxon>
        <taxon>Rhizophoraceae</taxon>
        <taxon>Rhizophora</taxon>
    </lineage>
</organism>
<dbReference type="AlphaFoldDB" id="A0A2P2PTA1"/>
<proteinExistence type="predicted"/>